<dbReference type="InterPro" id="IPR014519">
    <property type="entry name" value="UCP024492"/>
</dbReference>
<evidence type="ECO:0000313" key="2">
    <source>
        <dbReference type="Proteomes" id="UP000267654"/>
    </source>
</evidence>
<dbReference type="Pfam" id="PF04343">
    <property type="entry name" value="DUF488"/>
    <property type="match status" value="1"/>
</dbReference>
<gene>
    <name evidence="1" type="ORF">DRI96_05565</name>
</gene>
<comment type="caution">
    <text evidence="1">The sequence shown here is derived from an EMBL/GenBank/DDBJ whole genome shotgun (WGS) entry which is preliminary data.</text>
</comment>
<evidence type="ECO:0000313" key="1">
    <source>
        <dbReference type="EMBL" id="RLE11823.1"/>
    </source>
</evidence>
<organism evidence="1 2">
    <name type="scientific">Aerophobetes bacterium</name>
    <dbReference type="NCBI Taxonomy" id="2030807"/>
    <lineage>
        <taxon>Bacteria</taxon>
        <taxon>Candidatus Aerophobota</taxon>
    </lineage>
</organism>
<dbReference type="PIRSF" id="PIRSF024492">
    <property type="entry name" value="UCP024492"/>
    <property type="match status" value="1"/>
</dbReference>
<name>A0A662DBX1_UNCAE</name>
<dbReference type="PANTHER" id="PTHR39337">
    <property type="entry name" value="BLR5642 PROTEIN"/>
    <property type="match status" value="1"/>
</dbReference>
<dbReference type="AlphaFoldDB" id="A0A662DBX1"/>
<dbReference type="InterPro" id="IPR007438">
    <property type="entry name" value="DUF488"/>
</dbReference>
<protein>
    <submittedName>
        <fullName evidence="1">DUF488 domain-containing protein</fullName>
    </submittedName>
</protein>
<dbReference type="Proteomes" id="UP000267654">
    <property type="component" value="Unassembled WGS sequence"/>
</dbReference>
<dbReference type="PANTHER" id="PTHR39337:SF1">
    <property type="entry name" value="BLR5642 PROTEIN"/>
    <property type="match status" value="1"/>
</dbReference>
<sequence length="148" mass="18290">MSDKIIYTLGTSNRKQEEFIELLKLYRIEALIDVRRFPTSRWEHFKRENLQSFTEKENIKYLYLGKELGGYRKEGYEKYMQTDFFKKAIEKLEKIAIRMKSTLVCAEKFPWRCHRRFIGYFLEERGWRVIHIIEKQKIWERKTIHPLF</sequence>
<dbReference type="EMBL" id="QMQB01000210">
    <property type="protein sequence ID" value="RLE11823.1"/>
    <property type="molecule type" value="Genomic_DNA"/>
</dbReference>
<accession>A0A662DBX1</accession>
<reference evidence="1 2" key="1">
    <citation type="submission" date="2018-06" db="EMBL/GenBank/DDBJ databases">
        <title>Extensive metabolic versatility and redundancy in microbially diverse, dynamic hydrothermal sediments.</title>
        <authorList>
            <person name="Dombrowski N."/>
            <person name="Teske A."/>
            <person name="Baker B.J."/>
        </authorList>
    </citation>
    <scope>NUCLEOTIDE SEQUENCE [LARGE SCALE GENOMIC DNA]</scope>
    <source>
        <strain evidence="1">B19_G9</strain>
    </source>
</reference>
<proteinExistence type="predicted"/>